<dbReference type="Gene3D" id="3.40.50.720">
    <property type="entry name" value="NAD(P)-binding Rossmann-like Domain"/>
    <property type="match status" value="1"/>
</dbReference>
<gene>
    <name evidence="3" type="ordered locus">Bcell_0944</name>
</gene>
<dbReference type="OrthoDB" id="9803333at2"/>
<dbReference type="InterPro" id="IPR020904">
    <property type="entry name" value="Sc_DH/Rdtase_CS"/>
</dbReference>
<organism evidence="3 4">
    <name type="scientific">Evansella cellulosilytica (strain ATCC 21833 / DSM 2522 / FERM P-1141 / JCM 9156 / N-4)</name>
    <name type="common">Bacillus cellulosilyticus</name>
    <dbReference type="NCBI Taxonomy" id="649639"/>
    <lineage>
        <taxon>Bacteria</taxon>
        <taxon>Bacillati</taxon>
        <taxon>Bacillota</taxon>
        <taxon>Bacilli</taxon>
        <taxon>Bacillales</taxon>
        <taxon>Bacillaceae</taxon>
        <taxon>Evansella</taxon>
    </lineage>
</organism>
<evidence type="ECO:0000313" key="4">
    <source>
        <dbReference type="Proteomes" id="UP000001401"/>
    </source>
</evidence>
<accession>E6U1H2</accession>
<keyword evidence="4" id="KW-1185">Reference proteome</keyword>
<dbReference type="PANTHER" id="PTHR48107">
    <property type="entry name" value="NADPH-DEPENDENT ALDEHYDE REDUCTASE-LIKE PROTEIN, CHLOROPLASTIC-RELATED"/>
    <property type="match status" value="1"/>
</dbReference>
<evidence type="ECO:0000256" key="1">
    <source>
        <dbReference type="ARBA" id="ARBA00006484"/>
    </source>
</evidence>
<reference evidence="3" key="1">
    <citation type="submission" date="2010-12" db="EMBL/GenBank/DDBJ databases">
        <title>Complete sequence of Bacillus cellulosilyticus DSM 2522.</title>
        <authorList>
            <consortium name="US DOE Joint Genome Institute"/>
            <person name="Lucas S."/>
            <person name="Copeland A."/>
            <person name="Lapidus A."/>
            <person name="Cheng J.-F."/>
            <person name="Bruce D."/>
            <person name="Goodwin L."/>
            <person name="Pitluck S."/>
            <person name="Chertkov O."/>
            <person name="Detter J.C."/>
            <person name="Han C."/>
            <person name="Tapia R."/>
            <person name="Land M."/>
            <person name="Hauser L."/>
            <person name="Jeffries C."/>
            <person name="Kyrpides N."/>
            <person name="Ivanova N."/>
            <person name="Mikhailova N."/>
            <person name="Brumm P."/>
            <person name="Mead D."/>
            <person name="Woyke T."/>
        </authorList>
    </citation>
    <scope>NUCLEOTIDE SEQUENCE [LARGE SCALE GENOMIC DNA]</scope>
    <source>
        <strain evidence="3">DSM 2522</strain>
    </source>
</reference>
<dbReference type="PANTHER" id="PTHR48107:SF7">
    <property type="entry name" value="RE15974P"/>
    <property type="match status" value="1"/>
</dbReference>
<comment type="similarity">
    <text evidence="1">Belongs to the short-chain dehydrogenases/reductases (SDR) family.</text>
</comment>
<dbReference type="PROSITE" id="PS00061">
    <property type="entry name" value="ADH_SHORT"/>
    <property type="match status" value="1"/>
</dbReference>
<dbReference type="eggNOG" id="COG1028">
    <property type="taxonomic scope" value="Bacteria"/>
</dbReference>
<name>E6U1H2_EVAC2</name>
<dbReference type="KEGG" id="bco:Bcell_0944"/>
<dbReference type="PRINTS" id="PR00080">
    <property type="entry name" value="SDRFAMILY"/>
</dbReference>
<dbReference type="PRINTS" id="PR00081">
    <property type="entry name" value="GDHRDH"/>
</dbReference>
<dbReference type="InterPro" id="IPR002347">
    <property type="entry name" value="SDR_fam"/>
</dbReference>
<proteinExistence type="inferred from homology"/>
<dbReference type="EMBL" id="CP002394">
    <property type="protein sequence ID" value="ADU29219.1"/>
    <property type="molecule type" value="Genomic_DNA"/>
</dbReference>
<evidence type="ECO:0000313" key="3">
    <source>
        <dbReference type="EMBL" id="ADU29219.1"/>
    </source>
</evidence>
<dbReference type="Proteomes" id="UP000001401">
    <property type="component" value="Chromosome"/>
</dbReference>
<dbReference type="STRING" id="649639.Bcell_0944"/>
<dbReference type="InterPro" id="IPR036291">
    <property type="entry name" value="NAD(P)-bd_dom_sf"/>
</dbReference>
<dbReference type="RefSeq" id="WP_013487560.1">
    <property type="nucleotide sequence ID" value="NC_014829.1"/>
</dbReference>
<dbReference type="Pfam" id="PF13561">
    <property type="entry name" value="adh_short_C2"/>
    <property type="match status" value="1"/>
</dbReference>
<dbReference type="SUPFAM" id="SSF51735">
    <property type="entry name" value="NAD(P)-binding Rossmann-fold domains"/>
    <property type="match status" value="1"/>
</dbReference>
<dbReference type="GO" id="GO:0016614">
    <property type="term" value="F:oxidoreductase activity, acting on CH-OH group of donors"/>
    <property type="evidence" value="ECO:0007669"/>
    <property type="project" value="UniProtKB-ARBA"/>
</dbReference>
<dbReference type="NCBIfam" id="NF009389">
    <property type="entry name" value="PRK12748.1"/>
    <property type="match status" value="1"/>
</dbReference>
<dbReference type="CDD" id="cd05233">
    <property type="entry name" value="SDR_c"/>
    <property type="match status" value="1"/>
</dbReference>
<evidence type="ECO:0000256" key="2">
    <source>
        <dbReference type="ARBA" id="ARBA00023002"/>
    </source>
</evidence>
<keyword evidence="2" id="KW-0560">Oxidoreductase</keyword>
<dbReference type="HOGENOM" id="CLU_010194_1_3_9"/>
<sequence>MKLDGSIAVVTGASYNKGIGTAICRKLAKEGADIFFTHWGSEDDWVVKFQDEIIQENGVRCCNLEIDLSESNAPFKILDMVTHQLGMPTILVNNAAHSTRDGYMKLDAETLDNHYAVNMRATFLLSVEFARRLKQQNKLMGRIINMTSGQALGPMTGELAYVATKGAISAFTLSLSAELAPLGITVNAINPGPTDTGWMTDEIKTHLISKFLSGRVGLPEDAARLVSFLASEEAQWITGQIINSEGGFSRA</sequence>
<dbReference type="AlphaFoldDB" id="E6U1H2"/>
<protein>
    <submittedName>
        <fullName evidence="3">Short-chain dehydrogenase/reductase SDR</fullName>
    </submittedName>
</protein>